<dbReference type="InterPro" id="IPR008967">
    <property type="entry name" value="p53-like_TF_DNA-bd_sf"/>
</dbReference>
<feature type="cross-link" description="Glycyl lysine isopeptide (Lys-Gly) (interchain with G-Cter in ubiquitin)" evidence="12">
    <location>
        <position position="245"/>
    </location>
</feature>
<keyword evidence="6" id="KW-0805">Transcription regulation</keyword>
<keyword evidence="8" id="KW-0010">Activator</keyword>
<dbReference type="InterPro" id="IPR002117">
    <property type="entry name" value="p53_tumour_suppressor"/>
</dbReference>
<evidence type="ECO:0000256" key="1">
    <source>
        <dbReference type="ARBA" id="ARBA00004123"/>
    </source>
</evidence>
<evidence type="ECO:0000256" key="5">
    <source>
        <dbReference type="ARBA" id="ARBA00022833"/>
    </source>
</evidence>
<feature type="binding site" evidence="11">
    <location>
        <position position="131"/>
    </location>
    <ligand>
        <name>Zn(2+)</name>
        <dbReference type="ChEBI" id="CHEBI:29105"/>
    </ligand>
</feature>
<evidence type="ECO:0000256" key="4">
    <source>
        <dbReference type="ARBA" id="ARBA00022723"/>
    </source>
</evidence>
<keyword evidence="7" id="KW-0238">DNA-binding</keyword>
<keyword evidence="9" id="KW-0804">Transcription</keyword>
<gene>
    <name evidence="14" type="ORF">V9T40_014874</name>
</gene>
<dbReference type="GO" id="GO:0000981">
    <property type="term" value="F:DNA-binding transcription factor activity, RNA polymerase II-specific"/>
    <property type="evidence" value="ECO:0007669"/>
    <property type="project" value="TreeGrafter"/>
</dbReference>
<dbReference type="GO" id="GO:0000978">
    <property type="term" value="F:RNA polymerase II cis-regulatory region sequence-specific DNA binding"/>
    <property type="evidence" value="ECO:0007669"/>
    <property type="project" value="TreeGrafter"/>
</dbReference>
<dbReference type="PANTHER" id="PTHR11447:SF16">
    <property type="entry name" value="P53 PROTEIN LONG FORM VARIANT 1"/>
    <property type="match status" value="1"/>
</dbReference>
<evidence type="ECO:0000313" key="14">
    <source>
        <dbReference type="EMBL" id="KAK7597918.1"/>
    </source>
</evidence>
<dbReference type="GO" id="GO:0005634">
    <property type="term" value="C:nucleus"/>
    <property type="evidence" value="ECO:0007669"/>
    <property type="project" value="UniProtKB-SubCell"/>
</dbReference>
<keyword evidence="15" id="KW-1185">Reference proteome</keyword>
<dbReference type="GO" id="GO:0046872">
    <property type="term" value="F:metal ion binding"/>
    <property type="evidence" value="ECO:0007669"/>
    <property type="project" value="UniProtKB-KW"/>
</dbReference>
<evidence type="ECO:0000256" key="6">
    <source>
        <dbReference type="ARBA" id="ARBA00023015"/>
    </source>
</evidence>
<organism evidence="14 15">
    <name type="scientific">Parthenolecanium corni</name>
    <dbReference type="NCBI Taxonomy" id="536013"/>
    <lineage>
        <taxon>Eukaryota</taxon>
        <taxon>Metazoa</taxon>
        <taxon>Ecdysozoa</taxon>
        <taxon>Arthropoda</taxon>
        <taxon>Hexapoda</taxon>
        <taxon>Insecta</taxon>
        <taxon>Pterygota</taxon>
        <taxon>Neoptera</taxon>
        <taxon>Paraneoptera</taxon>
        <taxon>Hemiptera</taxon>
        <taxon>Sternorrhyncha</taxon>
        <taxon>Coccoidea</taxon>
        <taxon>Coccidae</taxon>
        <taxon>Parthenolecanium</taxon>
    </lineage>
</organism>
<keyword evidence="3" id="KW-0053">Apoptosis</keyword>
<dbReference type="PRINTS" id="PR00386">
    <property type="entry name" value="P53SUPPRESSR"/>
</dbReference>
<dbReference type="AlphaFoldDB" id="A0AAN9Y751"/>
<feature type="binding site" evidence="11">
    <location>
        <position position="192"/>
    </location>
    <ligand>
        <name>Zn(2+)</name>
        <dbReference type="ChEBI" id="CHEBI:29105"/>
    </ligand>
</feature>
<evidence type="ECO:0000256" key="9">
    <source>
        <dbReference type="ARBA" id="ARBA00023163"/>
    </source>
</evidence>
<evidence type="ECO:0000256" key="10">
    <source>
        <dbReference type="ARBA" id="ARBA00023242"/>
    </source>
</evidence>
<sequence>MYPSQTYGYSENQPQSFYRGPATMMCDSSNNDDYCFNAGATNISSSTGVFPSIDDFAGYLNFEIILNSNDSARKKWLYSDKLKKVFIDINKTIGISFKWYDVKCENSCPRFIRALPVYTQDDWLRIPVERCPMHKCYEDNMNTDFPWVNHVLRCENEGTQYEVDNESRRRSCITPVAPQKEDVATLFYKFVCKTSCYRGMQRRPVVVIFTLEDVLGNVLGRRCLSFKVCSCLKRDLYREENGLRKRKGRKLSTSHSELVSKSQMYSNLRPPAESFNIRRGEMLRPFSLQLSRLKGEYLIIAMKSMHNALLGQFMRENVEGTEVLISQVERFMNRLFHANNQPRIP</sequence>
<evidence type="ECO:0000256" key="12">
    <source>
        <dbReference type="PIRSR" id="PIRSR602117-3"/>
    </source>
</evidence>
<evidence type="ECO:0000313" key="15">
    <source>
        <dbReference type="Proteomes" id="UP001367676"/>
    </source>
</evidence>
<dbReference type="InterPro" id="IPR012346">
    <property type="entry name" value="p53/RUNT-type_TF_DNA-bd_sf"/>
</dbReference>
<comment type="subcellular location">
    <subcellularLocation>
        <location evidence="1">Nucleus</location>
    </subcellularLocation>
</comment>
<dbReference type="Gene3D" id="2.60.40.720">
    <property type="match status" value="1"/>
</dbReference>
<dbReference type="EMBL" id="JBBCAQ010000016">
    <property type="protein sequence ID" value="KAK7597918.1"/>
    <property type="molecule type" value="Genomic_DNA"/>
</dbReference>
<keyword evidence="4 11" id="KW-0479">Metal-binding</keyword>
<accession>A0AAN9Y751</accession>
<proteinExistence type="inferred from homology"/>
<evidence type="ECO:0000256" key="7">
    <source>
        <dbReference type="ARBA" id="ARBA00023125"/>
    </source>
</evidence>
<reference evidence="14 15" key="1">
    <citation type="submission" date="2024-03" db="EMBL/GenBank/DDBJ databases">
        <title>Adaptation during the transition from Ophiocordyceps entomopathogen to insect associate is accompanied by gene loss and intensified selection.</title>
        <authorList>
            <person name="Ward C.M."/>
            <person name="Onetto C.A."/>
            <person name="Borneman A.R."/>
        </authorList>
    </citation>
    <scope>NUCLEOTIDE SEQUENCE [LARGE SCALE GENOMIC DNA]</scope>
    <source>
        <strain evidence="14">AWRI1</strain>
        <tissue evidence="14">Single Adult Female</tissue>
    </source>
</reference>
<feature type="binding site" evidence="11">
    <location>
        <position position="134"/>
    </location>
    <ligand>
        <name>Zn(2+)</name>
        <dbReference type="ChEBI" id="CHEBI:29105"/>
    </ligand>
</feature>
<evidence type="ECO:0000256" key="2">
    <source>
        <dbReference type="ARBA" id="ARBA00006167"/>
    </source>
</evidence>
<dbReference type="CDD" id="cd08367">
    <property type="entry name" value="P53"/>
    <property type="match status" value="1"/>
</dbReference>
<comment type="cofactor">
    <cofactor evidence="11">
        <name>Zn(2+)</name>
        <dbReference type="ChEBI" id="CHEBI:29105"/>
    </cofactor>
    <text evidence="11">Binds 1 zinc ion per subunit.</text>
</comment>
<dbReference type="Proteomes" id="UP001367676">
    <property type="component" value="Unassembled WGS sequence"/>
</dbReference>
<evidence type="ECO:0000256" key="11">
    <source>
        <dbReference type="PIRSR" id="PIRSR602117-1"/>
    </source>
</evidence>
<feature type="domain" description="p53 DNA-binding" evidence="13">
    <location>
        <begin position="54"/>
        <end position="241"/>
    </location>
</feature>
<dbReference type="InterPro" id="IPR011615">
    <property type="entry name" value="p53_DNA-bd"/>
</dbReference>
<evidence type="ECO:0000256" key="3">
    <source>
        <dbReference type="ARBA" id="ARBA00022703"/>
    </source>
</evidence>
<comment type="caution">
    <text evidence="14">The sequence shown here is derived from an EMBL/GenBank/DDBJ whole genome shotgun (WGS) entry which is preliminary data.</text>
</comment>
<dbReference type="SUPFAM" id="SSF49417">
    <property type="entry name" value="p53-like transcription factors"/>
    <property type="match status" value="1"/>
</dbReference>
<keyword evidence="10" id="KW-0539">Nucleus</keyword>
<name>A0AAN9Y751_9HEMI</name>
<keyword evidence="5 11" id="KW-0862">Zinc</keyword>
<dbReference type="GO" id="GO:0006915">
    <property type="term" value="P:apoptotic process"/>
    <property type="evidence" value="ECO:0007669"/>
    <property type="project" value="UniProtKB-KW"/>
</dbReference>
<evidence type="ECO:0000259" key="13">
    <source>
        <dbReference type="Pfam" id="PF00870"/>
    </source>
</evidence>
<dbReference type="PANTHER" id="PTHR11447">
    <property type="entry name" value="CELLULAR TUMOR ANTIGEN P53"/>
    <property type="match status" value="1"/>
</dbReference>
<evidence type="ECO:0000256" key="8">
    <source>
        <dbReference type="ARBA" id="ARBA00023159"/>
    </source>
</evidence>
<comment type="similarity">
    <text evidence="2">Belongs to the p53 family.</text>
</comment>
<dbReference type="Pfam" id="PF00870">
    <property type="entry name" value="P53"/>
    <property type="match status" value="1"/>
</dbReference>
<feature type="binding site" evidence="11">
    <location>
        <position position="196"/>
    </location>
    <ligand>
        <name>Zn(2+)</name>
        <dbReference type="ChEBI" id="CHEBI:29105"/>
    </ligand>
</feature>
<protein>
    <recommendedName>
        <fullName evidence="13">p53 DNA-binding domain-containing protein</fullName>
    </recommendedName>
</protein>